<feature type="region of interest" description="Disordered" evidence="1">
    <location>
        <begin position="1"/>
        <end position="62"/>
    </location>
</feature>
<evidence type="ECO:0000256" key="1">
    <source>
        <dbReference type="SAM" id="MobiDB-lite"/>
    </source>
</evidence>
<dbReference type="EMBL" id="SDEE01000075">
    <property type="protein sequence ID" value="RXW22321.1"/>
    <property type="molecule type" value="Genomic_DNA"/>
</dbReference>
<feature type="compositionally biased region" description="Acidic residues" evidence="1">
    <location>
        <begin position="37"/>
        <end position="52"/>
    </location>
</feature>
<dbReference type="PANTHER" id="PTHR22761:SF96">
    <property type="entry name" value="BCDNA.GH08385"/>
    <property type="match status" value="1"/>
</dbReference>
<gene>
    <name evidence="2" type="ORF">EST38_g3513</name>
</gene>
<keyword evidence="3" id="KW-1185">Reference proteome</keyword>
<evidence type="ECO:0000313" key="2">
    <source>
        <dbReference type="EMBL" id="RXW22321.1"/>
    </source>
</evidence>
<dbReference type="Gene3D" id="6.10.140.1230">
    <property type="match status" value="1"/>
</dbReference>
<dbReference type="AlphaFoldDB" id="A0A4Q2DS12"/>
<dbReference type="GO" id="GO:0005771">
    <property type="term" value="C:multivesicular body"/>
    <property type="evidence" value="ECO:0007669"/>
    <property type="project" value="TreeGrafter"/>
</dbReference>
<dbReference type="GO" id="GO:0006900">
    <property type="term" value="P:vesicle budding from membrane"/>
    <property type="evidence" value="ECO:0007669"/>
    <property type="project" value="TreeGrafter"/>
</dbReference>
<dbReference type="Pfam" id="PF03357">
    <property type="entry name" value="Snf7"/>
    <property type="match status" value="1"/>
</dbReference>
<dbReference type="PANTHER" id="PTHR22761">
    <property type="entry name" value="CHARGED MULTIVESICULAR BODY PROTEIN"/>
    <property type="match status" value="1"/>
</dbReference>
<proteinExistence type="predicted"/>
<accession>A0A4Q2DS12</accession>
<feature type="compositionally biased region" description="Polar residues" evidence="1">
    <location>
        <begin position="1"/>
        <end position="18"/>
    </location>
</feature>
<dbReference type="GO" id="GO:0000815">
    <property type="term" value="C:ESCRT III complex"/>
    <property type="evidence" value="ECO:0007669"/>
    <property type="project" value="TreeGrafter"/>
</dbReference>
<name>A0A4Q2DS12_9AGAR</name>
<dbReference type="Proteomes" id="UP000290288">
    <property type="component" value="Unassembled WGS sequence"/>
</dbReference>
<dbReference type="GO" id="GO:0032511">
    <property type="term" value="P:late endosome to vacuole transport via multivesicular body sorting pathway"/>
    <property type="evidence" value="ECO:0007669"/>
    <property type="project" value="TreeGrafter"/>
</dbReference>
<organism evidence="2 3">
    <name type="scientific">Candolleomyces aberdarensis</name>
    <dbReference type="NCBI Taxonomy" id="2316362"/>
    <lineage>
        <taxon>Eukaryota</taxon>
        <taxon>Fungi</taxon>
        <taxon>Dikarya</taxon>
        <taxon>Basidiomycota</taxon>
        <taxon>Agaricomycotina</taxon>
        <taxon>Agaricomycetes</taxon>
        <taxon>Agaricomycetidae</taxon>
        <taxon>Agaricales</taxon>
        <taxon>Agaricineae</taxon>
        <taxon>Psathyrellaceae</taxon>
        <taxon>Candolleomyces</taxon>
    </lineage>
</organism>
<comment type="caution">
    <text evidence="2">The sequence shown here is derived from an EMBL/GenBank/DDBJ whole genome shotgun (WGS) entry which is preliminary data.</text>
</comment>
<dbReference type="OrthoDB" id="10250120at2759"/>
<dbReference type="STRING" id="2316362.A0A4Q2DS12"/>
<sequence length="494" mass="54478">MSVQSQGSKLDGMSSSKSRLGFSSEKSESPRTGPNDVEFDYSDDEDEWDGEPPEGIRQKHSNPASFQANVEWWRKALEEIAGSGFQAERYGSPHDAKKSFRSRLILHANATLLDQVKIPKVGKPLALGTVLFELHSARSFYPHSEFMSLKASIYSTHSLPVRIASYVVGKPLWWALEQMGIVGEEGLLSSQSGRDHHKGTAWHGDYVIVSLVIKAAEAILDMQRERMGGPADRLYSLESFRRTFATALGSSEGAVIEEQDAKVLLRFLERDRGVLVYDREVIKFVDEDDAPEERAITPVDTGILELKTAVHSMHLQIDSVQEKIDQCTEKAAAALQKDRKPLALSYIRSRKQLQEVLAKRLGSLTTLEATLITVEAAAGDVEIMKSYESSTATLKAILSHPSLQRENIDKTMDALAEANADAREIDDAVRVGGDVALGVGENVDEVDIEAEWAELVKQMEADQTGRRLDGASLKAPHGAIVEERKTPERVSVPS</sequence>
<dbReference type="InterPro" id="IPR005024">
    <property type="entry name" value="Snf7_fam"/>
</dbReference>
<evidence type="ECO:0000313" key="3">
    <source>
        <dbReference type="Proteomes" id="UP000290288"/>
    </source>
</evidence>
<protein>
    <submittedName>
        <fullName evidence="2">Uncharacterized protein</fullName>
    </submittedName>
</protein>
<reference evidence="2 3" key="1">
    <citation type="submission" date="2019-01" db="EMBL/GenBank/DDBJ databases">
        <title>Draft genome sequence of Psathyrella aberdarensis IHI B618.</title>
        <authorList>
            <person name="Buettner E."/>
            <person name="Kellner H."/>
        </authorList>
    </citation>
    <scope>NUCLEOTIDE SEQUENCE [LARGE SCALE GENOMIC DNA]</scope>
    <source>
        <strain evidence="2 3">IHI B618</strain>
    </source>
</reference>
<dbReference type="GO" id="GO:0009898">
    <property type="term" value="C:cytoplasmic side of plasma membrane"/>
    <property type="evidence" value="ECO:0007669"/>
    <property type="project" value="TreeGrafter"/>
</dbReference>